<keyword evidence="4" id="KW-1185">Reference proteome</keyword>
<proteinExistence type="predicted"/>
<protein>
    <submittedName>
        <fullName evidence="3">Helix-turn-helix domain-containing protein</fullName>
    </submittedName>
</protein>
<comment type="caution">
    <text evidence="3">The sequence shown here is derived from an EMBL/GenBank/DDBJ whole genome shotgun (WGS) entry which is preliminary data.</text>
</comment>
<dbReference type="InterPro" id="IPR001845">
    <property type="entry name" value="HTH_ArsR_DNA-bd_dom"/>
</dbReference>
<dbReference type="Pfam" id="PF12840">
    <property type="entry name" value="HTH_20"/>
    <property type="match status" value="1"/>
</dbReference>
<dbReference type="SMART" id="SM00418">
    <property type="entry name" value="HTH_ARSR"/>
    <property type="match status" value="1"/>
</dbReference>
<dbReference type="InterPro" id="IPR011991">
    <property type="entry name" value="ArsR-like_HTH"/>
</dbReference>
<feature type="region of interest" description="Disordered" evidence="1">
    <location>
        <begin position="21"/>
        <end position="46"/>
    </location>
</feature>
<evidence type="ECO:0000256" key="1">
    <source>
        <dbReference type="SAM" id="MobiDB-lite"/>
    </source>
</evidence>
<evidence type="ECO:0000313" key="3">
    <source>
        <dbReference type="EMBL" id="MBY8879285.1"/>
    </source>
</evidence>
<gene>
    <name evidence="3" type="ORF">K7862_16820</name>
</gene>
<accession>A0ABS7QA12</accession>
<dbReference type="CDD" id="cd00090">
    <property type="entry name" value="HTH_ARSR"/>
    <property type="match status" value="1"/>
</dbReference>
<sequence>MQRFFAKETLQRLFASFYAETVPETPETPARPKDDDTPPLSPRSLRGLAHPLRMRLLAMLREDGPATASGLAARLGESSGATSYHLRQLASYGFVEDDPDRGTGRERWWRAVHRGSRVESFEEFERHPDPEVRGALTTFLHHHAASHAEQLSTWLGTMDDWPDEWRSTWDISDFSVRLTPRLARELGEKVHALIDSYRGRVPEQTEDSARVRIHFHAFPRRTD</sequence>
<evidence type="ECO:0000259" key="2">
    <source>
        <dbReference type="SMART" id="SM00418"/>
    </source>
</evidence>
<dbReference type="Gene3D" id="1.10.10.10">
    <property type="entry name" value="Winged helix-like DNA-binding domain superfamily/Winged helix DNA-binding domain"/>
    <property type="match status" value="1"/>
</dbReference>
<feature type="domain" description="HTH arsR-type" evidence="2">
    <location>
        <begin position="43"/>
        <end position="123"/>
    </location>
</feature>
<dbReference type="EMBL" id="JAINZZ010000018">
    <property type="protein sequence ID" value="MBY8879285.1"/>
    <property type="molecule type" value="Genomic_DNA"/>
</dbReference>
<reference evidence="3 4" key="1">
    <citation type="submission" date="2021-08" db="EMBL/GenBank/DDBJ databases">
        <title>WGS of actinomycetes from Thailand.</title>
        <authorList>
            <person name="Thawai C."/>
        </authorList>
    </citation>
    <scope>NUCLEOTIDE SEQUENCE [LARGE SCALE GENOMIC DNA]</scope>
    <source>
        <strain evidence="3 4">PLK6-54</strain>
    </source>
</reference>
<dbReference type="Proteomes" id="UP000778578">
    <property type="component" value="Unassembled WGS sequence"/>
</dbReference>
<dbReference type="SUPFAM" id="SSF46785">
    <property type="entry name" value="Winged helix' DNA-binding domain"/>
    <property type="match status" value="1"/>
</dbReference>
<dbReference type="InterPro" id="IPR036388">
    <property type="entry name" value="WH-like_DNA-bd_sf"/>
</dbReference>
<organism evidence="3 4">
    <name type="scientific">Actinacidiphila acidipaludis</name>
    <dbReference type="NCBI Taxonomy" id="2873382"/>
    <lineage>
        <taxon>Bacteria</taxon>
        <taxon>Bacillati</taxon>
        <taxon>Actinomycetota</taxon>
        <taxon>Actinomycetes</taxon>
        <taxon>Kitasatosporales</taxon>
        <taxon>Streptomycetaceae</taxon>
        <taxon>Actinacidiphila</taxon>
    </lineage>
</organism>
<dbReference type="InterPro" id="IPR036390">
    <property type="entry name" value="WH_DNA-bd_sf"/>
</dbReference>
<name>A0ABS7QA12_9ACTN</name>
<evidence type="ECO:0000313" key="4">
    <source>
        <dbReference type="Proteomes" id="UP000778578"/>
    </source>
</evidence>